<evidence type="ECO:0000256" key="1">
    <source>
        <dbReference type="ARBA" id="ARBA00022553"/>
    </source>
</evidence>
<evidence type="ECO:0000256" key="2">
    <source>
        <dbReference type="ARBA" id="ARBA00023012"/>
    </source>
</evidence>
<keyword evidence="5" id="KW-0804">Transcription</keyword>
<dbReference type="SUPFAM" id="SSF52172">
    <property type="entry name" value="CheY-like"/>
    <property type="match status" value="1"/>
</dbReference>
<gene>
    <name evidence="9" type="ORF">APZ00_17025</name>
</gene>
<organism evidence="9 10">
    <name type="scientific">Pannonibacter phragmitetus</name>
    <dbReference type="NCBI Taxonomy" id="121719"/>
    <lineage>
        <taxon>Bacteria</taxon>
        <taxon>Pseudomonadati</taxon>
        <taxon>Pseudomonadota</taxon>
        <taxon>Alphaproteobacteria</taxon>
        <taxon>Hyphomicrobiales</taxon>
        <taxon>Stappiaceae</taxon>
        <taxon>Pannonibacter</taxon>
    </lineage>
</organism>
<dbReference type="InterPro" id="IPR016032">
    <property type="entry name" value="Sig_transdc_resp-reg_C-effctor"/>
</dbReference>
<dbReference type="FunFam" id="3.40.50.2300:FF:000018">
    <property type="entry name" value="DNA-binding transcriptional regulator NtrC"/>
    <property type="match status" value="1"/>
</dbReference>
<keyword evidence="2" id="KW-0902">Two-component regulatory system</keyword>
<dbReference type="Pfam" id="PF00196">
    <property type="entry name" value="GerE"/>
    <property type="match status" value="1"/>
</dbReference>
<dbReference type="InterPro" id="IPR011006">
    <property type="entry name" value="CheY-like_superfamily"/>
</dbReference>
<dbReference type="STRING" id="121719.APZ00_17025"/>
<evidence type="ECO:0000313" key="10">
    <source>
        <dbReference type="Proteomes" id="UP000064921"/>
    </source>
</evidence>
<feature type="modified residue" description="4-aspartylphosphate" evidence="6">
    <location>
        <position position="63"/>
    </location>
</feature>
<keyword evidence="1 6" id="KW-0597">Phosphoprotein</keyword>
<name>A0A0U3Q7M7_9HYPH</name>
<sequence length="220" mass="24614">MSVMMTSNEKDHPIVYVVDDDKSVRDSLEDLLASVGLRSMLFASTQEFARCERPDGPACLVLDVRMPGLSGLDFQEEMTKLCIHIPVVFITAHGDIPMSVRAMKAGAVEFLTKPFREQDLLDAIQQSLTHDRAHRQESRVKEELDRRYASLSEGEREVMDLVVSGLLNKQVAARLDVSEVTVKVRRGQVMRKMGADSLADLVRFAERIHGTNGGVLDLKF</sequence>
<evidence type="ECO:0000259" key="7">
    <source>
        <dbReference type="PROSITE" id="PS50043"/>
    </source>
</evidence>
<dbReference type="SUPFAM" id="SSF46894">
    <property type="entry name" value="C-terminal effector domain of the bipartite response regulators"/>
    <property type="match status" value="1"/>
</dbReference>
<keyword evidence="3" id="KW-0805">Transcription regulation</keyword>
<dbReference type="PROSITE" id="PS50110">
    <property type="entry name" value="RESPONSE_REGULATORY"/>
    <property type="match status" value="1"/>
</dbReference>
<reference evidence="9 10" key="1">
    <citation type="submission" date="2015-10" db="EMBL/GenBank/DDBJ databases">
        <title>The world's first case of liver abscess caused by Pannonibacter phragmitetus.</title>
        <authorList>
            <person name="Ming D."/>
            <person name="Wang M."/>
            <person name="Zhou Y."/>
            <person name="Jiang T."/>
            <person name="Hu S."/>
        </authorList>
    </citation>
    <scope>NUCLEOTIDE SEQUENCE [LARGE SCALE GENOMIC DNA]</scope>
    <source>
        <strain evidence="9 10">31801</strain>
    </source>
</reference>
<dbReference type="InterPro" id="IPR036388">
    <property type="entry name" value="WH-like_DNA-bd_sf"/>
</dbReference>
<evidence type="ECO:0000313" key="9">
    <source>
        <dbReference type="EMBL" id="ALV28553.1"/>
    </source>
</evidence>
<dbReference type="Pfam" id="PF00072">
    <property type="entry name" value="Response_reg"/>
    <property type="match status" value="1"/>
</dbReference>
<dbReference type="GO" id="GO:0006355">
    <property type="term" value="P:regulation of DNA-templated transcription"/>
    <property type="evidence" value="ECO:0007669"/>
    <property type="project" value="InterPro"/>
</dbReference>
<dbReference type="PANTHER" id="PTHR44688">
    <property type="entry name" value="DNA-BINDING TRANSCRIPTIONAL ACTIVATOR DEVR_DOSR"/>
    <property type="match status" value="1"/>
</dbReference>
<dbReference type="InterPro" id="IPR000792">
    <property type="entry name" value="Tscrpt_reg_LuxR_C"/>
</dbReference>
<feature type="domain" description="HTH luxR-type" evidence="7">
    <location>
        <begin position="144"/>
        <end position="209"/>
    </location>
</feature>
<keyword evidence="10" id="KW-1185">Reference proteome</keyword>
<proteinExistence type="predicted"/>
<dbReference type="AlphaFoldDB" id="A0A0U3Q7M7"/>
<dbReference type="PRINTS" id="PR00038">
    <property type="entry name" value="HTHLUXR"/>
</dbReference>
<dbReference type="KEGG" id="pphr:APZ00_17025"/>
<dbReference type="GO" id="GO:0000160">
    <property type="term" value="P:phosphorelay signal transduction system"/>
    <property type="evidence" value="ECO:0007669"/>
    <property type="project" value="UniProtKB-KW"/>
</dbReference>
<dbReference type="Proteomes" id="UP000064921">
    <property type="component" value="Chromosome"/>
</dbReference>
<dbReference type="SMART" id="SM00448">
    <property type="entry name" value="REC"/>
    <property type="match status" value="1"/>
</dbReference>
<dbReference type="InterPro" id="IPR001789">
    <property type="entry name" value="Sig_transdc_resp-reg_receiver"/>
</dbReference>
<dbReference type="PROSITE" id="PS50043">
    <property type="entry name" value="HTH_LUXR_2"/>
    <property type="match status" value="1"/>
</dbReference>
<dbReference type="Gene3D" id="3.40.50.2300">
    <property type="match status" value="1"/>
</dbReference>
<accession>A0A0U3Q7M7</accession>
<dbReference type="RefSeq" id="WP_058899639.1">
    <property type="nucleotide sequence ID" value="NZ_CP013068.1"/>
</dbReference>
<dbReference type="SMART" id="SM00421">
    <property type="entry name" value="HTH_LUXR"/>
    <property type="match status" value="1"/>
</dbReference>
<protein>
    <submittedName>
        <fullName evidence="9">Two-component system response regulator</fullName>
    </submittedName>
</protein>
<dbReference type="Gene3D" id="1.10.10.10">
    <property type="entry name" value="Winged helix-like DNA-binding domain superfamily/Winged helix DNA-binding domain"/>
    <property type="match status" value="1"/>
</dbReference>
<dbReference type="CDD" id="cd06170">
    <property type="entry name" value="LuxR_C_like"/>
    <property type="match status" value="1"/>
</dbReference>
<evidence type="ECO:0000259" key="8">
    <source>
        <dbReference type="PROSITE" id="PS50110"/>
    </source>
</evidence>
<feature type="domain" description="Response regulatory" evidence="8">
    <location>
        <begin position="14"/>
        <end position="128"/>
    </location>
</feature>
<evidence type="ECO:0000256" key="6">
    <source>
        <dbReference type="PROSITE-ProRule" id="PRU00169"/>
    </source>
</evidence>
<keyword evidence="4" id="KW-0238">DNA-binding</keyword>
<dbReference type="EMBL" id="CP013068">
    <property type="protein sequence ID" value="ALV28553.1"/>
    <property type="molecule type" value="Genomic_DNA"/>
</dbReference>
<evidence type="ECO:0000256" key="3">
    <source>
        <dbReference type="ARBA" id="ARBA00023015"/>
    </source>
</evidence>
<evidence type="ECO:0000256" key="5">
    <source>
        <dbReference type="ARBA" id="ARBA00023163"/>
    </source>
</evidence>
<dbReference type="PANTHER" id="PTHR44688:SF16">
    <property type="entry name" value="DNA-BINDING TRANSCRIPTIONAL ACTIVATOR DEVR_DOSR"/>
    <property type="match status" value="1"/>
</dbReference>
<evidence type="ECO:0000256" key="4">
    <source>
        <dbReference type="ARBA" id="ARBA00023125"/>
    </source>
</evidence>
<dbReference type="GO" id="GO:0003677">
    <property type="term" value="F:DNA binding"/>
    <property type="evidence" value="ECO:0007669"/>
    <property type="project" value="UniProtKB-KW"/>
</dbReference>
<dbReference type="CDD" id="cd17537">
    <property type="entry name" value="REC_FixJ"/>
    <property type="match status" value="1"/>
</dbReference>